<proteinExistence type="predicted"/>
<gene>
    <name evidence="1" type="ORF">PZE19_16855</name>
</gene>
<dbReference type="EMBL" id="JARRAG010000002">
    <property type="protein sequence ID" value="MDG3005463.1"/>
    <property type="molecule type" value="Genomic_DNA"/>
</dbReference>
<keyword evidence="2" id="KW-1185">Reference proteome</keyword>
<dbReference type="RefSeq" id="WP_277864400.1">
    <property type="nucleotide sequence ID" value="NZ_JARRAG010000002.1"/>
</dbReference>
<comment type="caution">
    <text evidence="1">The sequence shown here is derived from an EMBL/GenBank/DDBJ whole genome shotgun (WGS) entry which is preliminary data.</text>
</comment>
<dbReference type="Proteomes" id="UP001216907">
    <property type="component" value="Unassembled WGS sequence"/>
</dbReference>
<protein>
    <submittedName>
        <fullName evidence="1">Uncharacterized protein</fullName>
    </submittedName>
</protein>
<accession>A0ABT6FCZ9</accession>
<name>A0ABT6FCZ9_9BACT</name>
<reference evidence="1 2" key="1">
    <citation type="submission" date="2023-03" db="EMBL/GenBank/DDBJ databases">
        <title>Paludisphaera mucosa sp. nov. a novel planctomycete from northern fen.</title>
        <authorList>
            <person name="Ivanova A."/>
        </authorList>
    </citation>
    <scope>NUCLEOTIDE SEQUENCE [LARGE SCALE GENOMIC DNA]</scope>
    <source>
        <strain evidence="1 2">Pla2</strain>
    </source>
</reference>
<organism evidence="1 2">
    <name type="scientific">Paludisphaera mucosa</name>
    <dbReference type="NCBI Taxonomy" id="3030827"/>
    <lineage>
        <taxon>Bacteria</taxon>
        <taxon>Pseudomonadati</taxon>
        <taxon>Planctomycetota</taxon>
        <taxon>Planctomycetia</taxon>
        <taxon>Isosphaerales</taxon>
        <taxon>Isosphaeraceae</taxon>
        <taxon>Paludisphaera</taxon>
    </lineage>
</organism>
<evidence type="ECO:0000313" key="1">
    <source>
        <dbReference type="EMBL" id="MDG3005463.1"/>
    </source>
</evidence>
<evidence type="ECO:0000313" key="2">
    <source>
        <dbReference type="Proteomes" id="UP001216907"/>
    </source>
</evidence>
<sequence>MNARKKLNVAYANDCLLMAAIAGGATGSWVVFLLAAAALAAASVANGQIRHRPTRR</sequence>